<comment type="caution">
    <text evidence="3">The sequence shown here is derived from an EMBL/GenBank/DDBJ whole genome shotgun (WGS) entry which is preliminary data.</text>
</comment>
<sequence length="113" mass="12820">MIKNVPFNQIKNQQEELGYRLRQARLNKNIKQQTLADAIGITRRAIGNAEKGNASLETILLILNALDLTEQLDIFIPPQPPSPIQLAKMQGHIRQRASGEQEDEYTLNKEASW</sequence>
<dbReference type="Proteomes" id="UP000221980">
    <property type="component" value="Unassembled WGS sequence"/>
</dbReference>
<evidence type="ECO:0000259" key="2">
    <source>
        <dbReference type="PROSITE" id="PS50943"/>
    </source>
</evidence>
<gene>
    <name evidence="3" type="ORF">Xmir_01944</name>
</gene>
<evidence type="ECO:0000313" key="3">
    <source>
        <dbReference type="EMBL" id="PHM48801.1"/>
    </source>
</evidence>
<dbReference type="OrthoDB" id="5593110at2"/>
<dbReference type="InterPro" id="IPR010982">
    <property type="entry name" value="Lambda_DNA-bd_dom_sf"/>
</dbReference>
<dbReference type="GO" id="GO:0003677">
    <property type="term" value="F:DNA binding"/>
    <property type="evidence" value="ECO:0007669"/>
    <property type="project" value="InterPro"/>
</dbReference>
<feature type="region of interest" description="Disordered" evidence="1">
    <location>
        <begin position="89"/>
        <end position="113"/>
    </location>
</feature>
<dbReference type="AlphaFoldDB" id="A0A2D0JR70"/>
<evidence type="ECO:0000256" key="1">
    <source>
        <dbReference type="SAM" id="MobiDB-lite"/>
    </source>
</evidence>
<accession>A0A2D0JR70</accession>
<name>A0A2D0JR70_9GAMM</name>
<evidence type="ECO:0000313" key="4">
    <source>
        <dbReference type="Proteomes" id="UP000221980"/>
    </source>
</evidence>
<dbReference type="CDD" id="cd00093">
    <property type="entry name" value="HTH_XRE"/>
    <property type="match status" value="1"/>
</dbReference>
<dbReference type="SUPFAM" id="SSF47413">
    <property type="entry name" value="lambda repressor-like DNA-binding domains"/>
    <property type="match status" value="1"/>
</dbReference>
<dbReference type="RefSeq" id="WP_099114180.1">
    <property type="nucleotide sequence ID" value="NZ_CAWNQI010000117.1"/>
</dbReference>
<dbReference type="SMART" id="SM00530">
    <property type="entry name" value="HTH_XRE"/>
    <property type="match status" value="1"/>
</dbReference>
<feature type="domain" description="HTH cro/C1-type" evidence="2">
    <location>
        <begin position="21"/>
        <end position="72"/>
    </location>
</feature>
<proteinExistence type="predicted"/>
<dbReference type="Pfam" id="PF01381">
    <property type="entry name" value="HTH_3"/>
    <property type="match status" value="1"/>
</dbReference>
<reference evidence="3 4" key="1">
    <citation type="journal article" date="2017" name="Nat. Microbiol.">
        <title>Natural product diversity associated with the nematode symbionts Photorhabdus and Xenorhabdus.</title>
        <authorList>
            <person name="Tobias N.J."/>
            <person name="Wolff H."/>
            <person name="Djahanschiri B."/>
            <person name="Grundmann F."/>
            <person name="Kronenwerth M."/>
            <person name="Shi Y.M."/>
            <person name="Simonyi S."/>
            <person name="Grun P."/>
            <person name="Shapiro-Ilan D."/>
            <person name="Pidot S.J."/>
            <person name="Stinear T.P."/>
            <person name="Ebersberger I."/>
            <person name="Bode H.B."/>
        </authorList>
    </citation>
    <scope>NUCLEOTIDE SEQUENCE [LARGE SCALE GENOMIC DNA]</scope>
    <source>
        <strain evidence="3 4">DSM 17902</strain>
    </source>
</reference>
<keyword evidence="4" id="KW-1185">Reference proteome</keyword>
<dbReference type="PROSITE" id="PS50943">
    <property type="entry name" value="HTH_CROC1"/>
    <property type="match status" value="1"/>
</dbReference>
<dbReference type="Gene3D" id="1.10.260.40">
    <property type="entry name" value="lambda repressor-like DNA-binding domains"/>
    <property type="match status" value="1"/>
</dbReference>
<organism evidence="3 4">
    <name type="scientific">Xenorhabdus miraniensis</name>
    <dbReference type="NCBI Taxonomy" id="351674"/>
    <lineage>
        <taxon>Bacteria</taxon>
        <taxon>Pseudomonadati</taxon>
        <taxon>Pseudomonadota</taxon>
        <taxon>Gammaproteobacteria</taxon>
        <taxon>Enterobacterales</taxon>
        <taxon>Morganellaceae</taxon>
        <taxon>Xenorhabdus</taxon>
    </lineage>
</organism>
<protein>
    <submittedName>
        <fullName evidence="3">Transcriptional regulator</fullName>
    </submittedName>
</protein>
<dbReference type="EMBL" id="NITZ01000008">
    <property type="protein sequence ID" value="PHM48801.1"/>
    <property type="molecule type" value="Genomic_DNA"/>
</dbReference>
<dbReference type="InterPro" id="IPR001387">
    <property type="entry name" value="Cro/C1-type_HTH"/>
</dbReference>